<protein>
    <submittedName>
        <fullName evidence="1">Uncharacterized protein</fullName>
    </submittedName>
</protein>
<evidence type="ECO:0000313" key="2">
    <source>
        <dbReference type="Proteomes" id="UP001143981"/>
    </source>
</evidence>
<comment type="caution">
    <text evidence="1">The sequence shown here is derived from an EMBL/GenBank/DDBJ whole genome shotgun (WGS) entry which is preliminary data.</text>
</comment>
<accession>A0A9W7YGL5</accession>
<dbReference type="Proteomes" id="UP001143981">
    <property type="component" value="Unassembled WGS sequence"/>
</dbReference>
<name>A0A9W7YGL5_9FUNG</name>
<dbReference type="OrthoDB" id="5548359at2759"/>
<dbReference type="EMBL" id="JANBOI010000144">
    <property type="protein sequence ID" value="KAJ1733386.1"/>
    <property type="molecule type" value="Genomic_DNA"/>
</dbReference>
<evidence type="ECO:0000313" key="1">
    <source>
        <dbReference type="EMBL" id="KAJ1733386.1"/>
    </source>
</evidence>
<gene>
    <name evidence="1" type="ORF">LPJ61_001585</name>
</gene>
<dbReference type="PANTHER" id="PTHR13503">
    <property type="entry name" value="NEGATIVE ELONGATION FACTOR COMPLEX MEMBER B"/>
    <property type="match status" value="1"/>
</dbReference>
<keyword evidence="2" id="KW-1185">Reference proteome</keyword>
<reference evidence="1" key="1">
    <citation type="submission" date="2022-07" db="EMBL/GenBank/DDBJ databases">
        <title>Phylogenomic reconstructions and comparative analyses of Kickxellomycotina fungi.</title>
        <authorList>
            <person name="Reynolds N.K."/>
            <person name="Stajich J.E."/>
            <person name="Barry K."/>
            <person name="Grigoriev I.V."/>
            <person name="Crous P."/>
            <person name="Smith M.E."/>
        </authorList>
    </citation>
    <scope>NUCLEOTIDE SEQUENCE</scope>
    <source>
        <strain evidence="1">BCRC 34381</strain>
    </source>
</reference>
<dbReference type="GO" id="GO:0034244">
    <property type="term" value="P:negative regulation of transcription elongation by RNA polymerase II"/>
    <property type="evidence" value="ECO:0007669"/>
    <property type="project" value="TreeGrafter"/>
</dbReference>
<dbReference type="InterPro" id="IPR010405">
    <property type="entry name" value="COBRA1"/>
</dbReference>
<organism evidence="1 2">
    <name type="scientific">Coemansia biformis</name>
    <dbReference type="NCBI Taxonomy" id="1286918"/>
    <lineage>
        <taxon>Eukaryota</taxon>
        <taxon>Fungi</taxon>
        <taxon>Fungi incertae sedis</taxon>
        <taxon>Zoopagomycota</taxon>
        <taxon>Kickxellomycotina</taxon>
        <taxon>Kickxellomycetes</taxon>
        <taxon>Kickxellales</taxon>
        <taxon>Kickxellaceae</taxon>
        <taxon>Coemansia</taxon>
    </lineage>
</organism>
<dbReference type="AlphaFoldDB" id="A0A9W7YGL5"/>
<dbReference type="GO" id="GO:0032021">
    <property type="term" value="C:NELF complex"/>
    <property type="evidence" value="ECO:0007669"/>
    <property type="project" value="TreeGrafter"/>
</dbReference>
<dbReference type="PANTHER" id="PTHR13503:SF3">
    <property type="entry name" value="NEGATIVE ELONGATION FACTOR B"/>
    <property type="match status" value="1"/>
</dbReference>
<proteinExistence type="predicted"/>
<dbReference type="Pfam" id="PF06209">
    <property type="entry name" value="COBRA1"/>
    <property type="match status" value="1"/>
</dbReference>
<sequence length="690" mass="75556">MDGADENGGQQQQLLVGLAGKERIKRMMSQGNPAQAIADFGAENGLDMPAADAIYALLDSLGHSRREVHSAALEAAVLAMQRQIQGETLPHDQFIALLARIVHYLDIPQLQHLPLLLLARRPQLVPPDIRQRIRESPALYERCSAGIKRELWHQDHELFRNHMLPLIRTYAADGSLLWMSREIVGEASDARSIKRRENAALVDIVEAIDADLQLYMQTLGMVRELFVETHDPALGTLRLDLVMAVHDKGISKLTGDDLCYGLAWPLDACISKQSMDNRRVLELQKYFDRIDRNNAPYGEIALILCSPYSRHILAQHILAIIEEVAISAGVHDRMSEWKWPSLMLSMGLSAYSMILQEDPEIPKLNNKLVRQFFESMYAYIEVARKHDRMYSARLQQDDVGNSIKRVRLNHQGAFSGAGSDGRPATMEDCGLRPAPDAIAILESMELARQVLYAFVLRRAASLDIGMVNIWLPVVADLLPAVLGLAGDSVRPGGGSDQPAASPPPPPEVALPLRMAAFEIDAFVQSLVSRICASSSAVAVVLNQACAEMDRVQDQGGGSGAIEALETPLVRFLARMGRTRHCGHEQTVVFLEACTRLVSAGYNGASAASEAAGPSLGDSAAGGHAQVSNKESAVYFVFQFAEHAAASSVVDPAHIAQLKELYARLASASPQQAFKYRICRANCPATARFLD</sequence>